<protein>
    <recommendedName>
        <fullName evidence="3">DUF4164 family protein</fullName>
    </recommendedName>
</protein>
<accession>Q07HD5</accession>
<dbReference type="KEGG" id="rpe:RPE_4730"/>
<name>Q07HD5_RHOP5</name>
<dbReference type="EMBL" id="CP000463">
    <property type="protein sequence ID" value="ABJ08649.1"/>
    <property type="molecule type" value="Genomic_DNA"/>
</dbReference>
<evidence type="ECO:0000313" key="2">
    <source>
        <dbReference type="EMBL" id="ABJ08649.1"/>
    </source>
</evidence>
<organism evidence="2">
    <name type="scientific">Rhodopseudomonas palustris (strain BisA53)</name>
    <dbReference type="NCBI Taxonomy" id="316055"/>
    <lineage>
        <taxon>Bacteria</taxon>
        <taxon>Pseudomonadati</taxon>
        <taxon>Pseudomonadota</taxon>
        <taxon>Alphaproteobacteria</taxon>
        <taxon>Hyphomicrobiales</taxon>
        <taxon>Nitrobacteraceae</taxon>
        <taxon>Rhodopseudomonas</taxon>
    </lineage>
</organism>
<gene>
    <name evidence="2" type="ordered locus">RPE_4730</name>
</gene>
<feature type="coiled-coil region" evidence="1">
    <location>
        <begin position="17"/>
        <end position="44"/>
    </location>
</feature>
<keyword evidence="1" id="KW-0175">Coiled coil</keyword>
<dbReference type="Pfam" id="PF13747">
    <property type="entry name" value="DUF4164"/>
    <property type="match status" value="1"/>
</dbReference>
<proteinExistence type="predicted"/>
<evidence type="ECO:0000256" key="1">
    <source>
        <dbReference type="SAM" id="Coils"/>
    </source>
</evidence>
<evidence type="ECO:0008006" key="3">
    <source>
        <dbReference type="Google" id="ProtNLM"/>
    </source>
</evidence>
<dbReference type="InterPro" id="IPR025310">
    <property type="entry name" value="DUF4164"/>
</dbReference>
<sequence length="123" mass="13296">MTDRPSSSLTLPVSSEIEAATRRLRAALDALEGAAERRREADRDEDELASRIHALGVDRSRLADELDGSLVRSRQLERTNREIAEKLDAAIGTIRQVLDGNLLDGTALDGEASDGKAPDEDSA</sequence>
<dbReference type="OrthoDB" id="8001694at2"/>
<reference evidence="2" key="1">
    <citation type="submission" date="2006-09" db="EMBL/GenBank/DDBJ databases">
        <title>Complete sequence of Rhodopseudomonas palustris BisA53.</title>
        <authorList>
            <consortium name="US DOE Joint Genome Institute"/>
            <person name="Copeland A."/>
            <person name="Lucas S."/>
            <person name="Lapidus A."/>
            <person name="Barry K."/>
            <person name="Detter J.C."/>
            <person name="Glavina del Rio T."/>
            <person name="Hammon N."/>
            <person name="Israni S."/>
            <person name="Dalin E."/>
            <person name="Tice H."/>
            <person name="Pitluck S."/>
            <person name="Chain P."/>
            <person name="Malfatti S."/>
            <person name="Shin M."/>
            <person name="Vergez L."/>
            <person name="Schmutz J."/>
            <person name="Larimer F."/>
            <person name="Land M."/>
            <person name="Hauser L."/>
            <person name="Pelletier D.A."/>
            <person name="Kyrpides N."/>
            <person name="Kim E."/>
            <person name="Harwood C.S."/>
            <person name="Oda Y."/>
            <person name="Richardson P."/>
        </authorList>
    </citation>
    <scope>NUCLEOTIDE SEQUENCE [LARGE SCALE GENOMIC DNA]</scope>
    <source>
        <strain evidence="2">BisA53</strain>
    </source>
</reference>
<dbReference type="eggNOG" id="ENOG50334CR">
    <property type="taxonomic scope" value="Bacteria"/>
</dbReference>
<dbReference type="STRING" id="316055.RPE_4730"/>
<dbReference type="AlphaFoldDB" id="Q07HD5"/>
<dbReference type="HOGENOM" id="CLU_170379_1_0_5"/>